<name>A0A379MM72_9MYCO</name>
<protein>
    <submittedName>
        <fullName evidence="1">Uncharacterized protein</fullName>
    </submittedName>
</protein>
<evidence type="ECO:0000313" key="1">
    <source>
        <dbReference type="EMBL" id="SUE32675.1"/>
    </source>
</evidence>
<dbReference type="Proteomes" id="UP000254291">
    <property type="component" value="Unassembled WGS sequence"/>
</dbReference>
<dbReference type="RefSeq" id="WP_115329275.1">
    <property type="nucleotide sequence ID" value="NZ_JACKST010000163.1"/>
</dbReference>
<reference evidence="1 2" key="1">
    <citation type="submission" date="2018-06" db="EMBL/GenBank/DDBJ databases">
        <authorList>
            <consortium name="Pathogen Informatics"/>
            <person name="Doyle S."/>
        </authorList>
    </citation>
    <scope>NUCLEOTIDE SEQUENCE [LARGE SCALE GENOMIC DNA]</scope>
    <source>
        <strain evidence="1 2">NCTC10742</strain>
    </source>
</reference>
<organism evidence="1 2">
    <name type="scientific">Mycolicibacterium gilvum</name>
    <dbReference type="NCBI Taxonomy" id="1804"/>
    <lineage>
        <taxon>Bacteria</taxon>
        <taxon>Bacillati</taxon>
        <taxon>Actinomycetota</taxon>
        <taxon>Actinomycetes</taxon>
        <taxon>Mycobacteriales</taxon>
        <taxon>Mycobacteriaceae</taxon>
        <taxon>Mycolicibacterium</taxon>
    </lineage>
</organism>
<dbReference type="EMBL" id="UGQM01000007">
    <property type="protein sequence ID" value="SUE32675.1"/>
    <property type="molecule type" value="Genomic_DNA"/>
</dbReference>
<sequence length="121" mass="12908">MTTTTATPTVPTTVYLNEVPASFLGFNRAAPARLRAAATFNLPIPTDTRPQQTAISAALEHIFDELNCEPTATWATGWRRAGHRSLSVGDVVVIGETAWAVASVGWNPVSTDELTAAIDRS</sequence>
<evidence type="ECO:0000313" key="2">
    <source>
        <dbReference type="Proteomes" id="UP000254291"/>
    </source>
</evidence>
<dbReference type="AlphaFoldDB" id="A0A379MM72"/>
<gene>
    <name evidence="1" type="ORF">NCTC10742_06039</name>
</gene>
<proteinExistence type="predicted"/>
<accession>A0A379MM72</accession>